<feature type="compositionally biased region" description="Polar residues" evidence="2">
    <location>
        <begin position="1"/>
        <end position="22"/>
    </location>
</feature>
<keyword evidence="4" id="KW-1185">Reference proteome</keyword>
<protein>
    <submittedName>
        <fullName evidence="3">Uncharacterized protein</fullName>
    </submittedName>
</protein>
<feature type="coiled-coil region" evidence="1">
    <location>
        <begin position="260"/>
        <end position="361"/>
    </location>
</feature>
<feature type="compositionally biased region" description="Basic and acidic residues" evidence="2">
    <location>
        <begin position="87"/>
        <end position="124"/>
    </location>
</feature>
<name>S3DFW4_GLAL2</name>
<reference evidence="3 4" key="1">
    <citation type="journal article" date="2013" name="BMC Genomics">
        <title>Genomics-driven discovery of the pneumocandin biosynthetic gene cluster in the fungus Glarea lozoyensis.</title>
        <authorList>
            <person name="Chen L."/>
            <person name="Yue Q."/>
            <person name="Zhang X."/>
            <person name="Xiang M."/>
            <person name="Wang C."/>
            <person name="Li S."/>
            <person name="Che Y."/>
            <person name="Ortiz-Lopez F.J."/>
            <person name="Bills G.F."/>
            <person name="Liu X."/>
            <person name="An Z."/>
        </authorList>
    </citation>
    <scope>NUCLEOTIDE SEQUENCE [LARGE SCALE GENOMIC DNA]</scope>
    <source>
        <strain evidence="4">ATCC 20868 / MF5171</strain>
    </source>
</reference>
<feature type="compositionally biased region" description="Polar residues" evidence="2">
    <location>
        <begin position="420"/>
        <end position="431"/>
    </location>
</feature>
<evidence type="ECO:0000256" key="1">
    <source>
        <dbReference type="SAM" id="Coils"/>
    </source>
</evidence>
<feature type="compositionally biased region" description="Polar residues" evidence="2">
    <location>
        <begin position="168"/>
        <end position="188"/>
    </location>
</feature>
<proteinExistence type="predicted"/>
<feature type="region of interest" description="Disordered" evidence="2">
    <location>
        <begin position="1"/>
        <end position="260"/>
    </location>
</feature>
<dbReference type="Proteomes" id="UP000016922">
    <property type="component" value="Unassembled WGS sequence"/>
</dbReference>
<gene>
    <name evidence="3" type="ORF">GLAREA_08798</name>
</gene>
<dbReference type="HOGENOM" id="CLU_531054_0_0_1"/>
<feature type="region of interest" description="Disordered" evidence="2">
    <location>
        <begin position="403"/>
        <end position="431"/>
    </location>
</feature>
<keyword evidence="1" id="KW-0175">Coiled coil</keyword>
<dbReference type="KEGG" id="glz:GLAREA_08798"/>
<dbReference type="OrthoDB" id="10310170at2759"/>
<feature type="compositionally biased region" description="Polar residues" evidence="2">
    <location>
        <begin position="38"/>
        <end position="56"/>
    </location>
</feature>
<dbReference type="AlphaFoldDB" id="S3DFW4"/>
<evidence type="ECO:0000313" key="3">
    <source>
        <dbReference type="EMBL" id="EPE36635.1"/>
    </source>
</evidence>
<evidence type="ECO:0000313" key="4">
    <source>
        <dbReference type="Proteomes" id="UP000016922"/>
    </source>
</evidence>
<dbReference type="GeneID" id="19467846"/>
<dbReference type="EMBL" id="KE145352">
    <property type="protein sequence ID" value="EPE36635.1"/>
    <property type="molecule type" value="Genomic_DNA"/>
</dbReference>
<feature type="compositionally biased region" description="Low complexity" evidence="2">
    <location>
        <begin position="230"/>
        <end position="239"/>
    </location>
</feature>
<evidence type="ECO:0000256" key="2">
    <source>
        <dbReference type="SAM" id="MobiDB-lite"/>
    </source>
</evidence>
<feature type="compositionally biased region" description="Low complexity" evidence="2">
    <location>
        <begin position="403"/>
        <end position="419"/>
    </location>
</feature>
<sequence>MGSKNSQQLAGLSEESAPSTTCPHPERQLSAPPVLRAQPSQIQNFQPTKKNKSNPPSREAAIPKSRARQATPAGELRRSKRIQASKVTERKSVAPELQRKEKSVAPEIPKRDKSAVPEAKKKQESAAPALPKKKQKDILPETQKKQQVAATQANEQPKLPTGYFTSDVLDQSAGNNIAGGNTTQSGEPFSSGAAESANINNHVLPTIESRESSPARSVRNGKGKGKEPMNNRSQSPRQSSNDRYRVSKSRSPESGSSFDLTRIQANLSESMEKMKKAQHDMAERIKEGAVKLKDSHTYSNRLEKELQKAKNELEDMTNERDERERDYLEYRMRELHRRYEITDLKAEKEKLIEQRKEKDGAIALAIWKHDVEVGKLKHTIKELGAALAAEQRKPDIKKWVMTTSATSSTSASSASSGSSDWLTTTEGSSSDTNLRAFSTWSSQAPDEQPSAELKDFAEYVKQKDSTRSFDHYRRGRAINGFYFQETLREEQIRERRVGMRAMSETGDWSKRLEVLESNERLERESR</sequence>
<accession>S3DFW4</accession>
<dbReference type="RefSeq" id="XP_008075950.1">
    <property type="nucleotide sequence ID" value="XM_008077759.1"/>
</dbReference>
<organism evidence="3 4">
    <name type="scientific">Glarea lozoyensis (strain ATCC 20868 / MF5171)</name>
    <dbReference type="NCBI Taxonomy" id="1116229"/>
    <lineage>
        <taxon>Eukaryota</taxon>
        <taxon>Fungi</taxon>
        <taxon>Dikarya</taxon>
        <taxon>Ascomycota</taxon>
        <taxon>Pezizomycotina</taxon>
        <taxon>Leotiomycetes</taxon>
        <taxon>Helotiales</taxon>
        <taxon>Helotiaceae</taxon>
        <taxon>Glarea</taxon>
    </lineage>
</organism>